<evidence type="ECO:0000256" key="1">
    <source>
        <dbReference type="ARBA" id="ARBA00006718"/>
    </source>
</evidence>
<sequence length="196" mass="21420">MACGITLRATRSLSRTLTRHGTHPRTLNCSSTLRAYTASAPRRTTIVTQHLPSSPTVLLSLPSQKYLEQEEIDVQLISPEDAKVIITDRAAEQLQKIAQREKDPNAALRVAVESGGCHGYQYKMELAKTRSLDDYHFSHPTIKPSNIVVDAVSLTLLNGSTIDFATELIGSSFRVSENPHSKGSGCGCGVSWELKT</sequence>
<dbReference type="InterPro" id="IPR000361">
    <property type="entry name" value="ATAP_core_dom"/>
</dbReference>
<comment type="similarity">
    <text evidence="1">Belongs to the HesB/IscA family.</text>
</comment>
<feature type="domain" description="Core" evidence="2">
    <location>
        <begin position="83"/>
        <end position="183"/>
    </location>
</feature>
<dbReference type="Pfam" id="PF01521">
    <property type="entry name" value="Fe-S_biosyn"/>
    <property type="match status" value="1"/>
</dbReference>
<dbReference type="Gene3D" id="2.60.300.12">
    <property type="entry name" value="HesB-like domain"/>
    <property type="match status" value="1"/>
</dbReference>
<dbReference type="Proteomes" id="UP001163846">
    <property type="component" value="Unassembled WGS sequence"/>
</dbReference>
<dbReference type="PANTHER" id="PTHR43011">
    <property type="entry name" value="IRON-SULFUR CLUSTER ASSEMBLY 2 HOMOLOG, MITOCHONDRIAL"/>
    <property type="match status" value="1"/>
</dbReference>
<gene>
    <name evidence="3" type="ORF">F5878DRAFT_604457</name>
</gene>
<evidence type="ECO:0000313" key="3">
    <source>
        <dbReference type="EMBL" id="KAJ3843544.1"/>
    </source>
</evidence>
<protein>
    <recommendedName>
        <fullName evidence="2">Core domain-containing protein</fullName>
    </recommendedName>
</protein>
<evidence type="ECO:0000259" key="2">
    <source>
        <dbReference type="Pfam" id="PF01521"/>
    </source>
</evidence>
<dbReference type="GO" id="GO:0016226">
    <property type="term" value="P:iron-sulfur cluster assembly"/>
    <property type="evidence" value="ECO:0007669"/>
    <property type="project" value="InterPro"/>
</dbReference>
<dbReference type="EMBL" id="MU805973">
    <property type="protein sequence ID" value="KAJ3843544.1"/>
    <property type="molecule type" value="Genomic_DNA"/>
</dbReference>
<proteinExistence type="inferred from homology"/>
<evidence type="ECO:0000313" key="4">
    <source>
        <dbReference type="Proteomes" id="UP001163846"/>
    </source>
</evidence>
<dbReference type="PANTHER" id="PTHR43011:SF1">
    <property type="entry name" value="IRON-SULFUR CLUSTER ASSEMBLY 2 HOMOLOG, MITOCHONDRIAL"/>
    <property type="match status" value="1"/>
</dbReference>
<comment type="caution">
    <text evidence="3">The sequence shown here is derived from an EMBL/GenBank/DDBJ whole genome shotgun (WGS) entry which is preliminary data.</text>
</comment>
<dbReference type="GO" id="GO:0005506">
    <property type="term" value="F:iron ion binding"/>
    <property type="evidence" value="ECO:0007669"/>
    <property type="project" value="TreeGrafter"/>
</dbReference>
<name>A0AA38PIJ0_9AGAR</name>
<organism evidence="3 4">
    <name type="scientific">Lentinula raphanica</name>
    <dbReference type="NCBI Taxonomy" id="153919"/>
    <lineage>
        <taxon>Eukaryota</taxon>
        <taxon>Fungi</taxon>
        <taxon>Dikarya</taxon>
        <taxon>Basidiomycota</taxon>
        <taxon>Agaricomycotina</taxon>
        <taxon>Agaricomycetes</taxon>
        <taxon>Agaricomycetidae</taxon>
        <taxon>Agaricales</taxon>
        <taxon>Marasmiineae</taxon>
        <taxon>Omphalotaceae</taxon>
        <taxon>Lentinula</taxon>
    </lineage>
</organism>
<accession>A0AA38PIJ0</accession>
<dbReference type="FunFam" id="2.60.300.12:FF:000010">
    <property type="entry name" value="Unplaced genomic scaffold supercont1.5, whole genome shotgun sequence"/>
    <property type="match status" value="1"/>
</dbReference>
<dbReference type="NCBIfam" id="TIGR00049">
    <property type="entry name" value="iron-sulfur cluster assembly accessory protein"/>
    <property type="match status" value="1"/>
</dbReference>
<dbReference type="SUPFAM" id="SSF89360">
    <property type="entry name" value="HesB-like domain"/>
    <property type="match status" value="1"/>
</dbReference>
<reference evidence="3" key="1">
    <citation type="submission" date="2022-08" db="EMBL/GenBank/DDBJ databases">
        <authorList>
            <consortium name="DOE Joint Genome Institute"/>
            <person name="Min B."/>
            <person name="Riley R."/>
            <person name="Sierra-Patev S."/>
            <person name="Naranjo-Ortiz M."/>
            <person name="Looney B."/>
            <person name="Konkel Z."/>
            <person name="Slot J.C."/>
            <person name="Sakamoto Y."/>
            <person name="Steenwyk J.L."/>
            <person name="Rokas A."/>
            <person name="Carro J."/>
            <person name="Camarero S."/>
            <person name="Ferreira P."/>
            <person name="Molpeceres G."/>
            <person name="Ruiz-Duenas F.J."/>
            <person name="Serrano A."/>
            <person name="Henrissat B."/>
            <person name="Drula E."/>
            <person name="Hughes K.W."/>
            <person name="Mata J.L."/>
            <person name="Ishikawa N.K."/>
            <person name="Vargas-Isla R."/>
            <person name="Ushijima S."/>
            <person name="Smith C.A."/>
            <person name="Ahrendt S."/>
            <person name="Andreopoulos W."/>
            <person name="He G."/>
            <person name="Labutti K."/>
            <person name="Lipzen A."/>
            <person name="Ng V."/>
            <person name="Sandor L."/>
            <person name="Barry K."/>
            <person name="Martinez A.T."/>
            <person name="Xiao Y."/>
            <person name="Gibbons J.G."/>
            <person name="Terashima K."/>
            <person name="Hibbett D.S."/>
            <person name="Grigoriev I.V."/>
        </authorList>
    </citation>
    <scope>NUCLEOTIDE SEQUENCE</scope>
    <source>
        <strain evidence="3">TFB9207</strain>
    </source>
</reference>
<dbReference type="GO" id="GO:0051539">
    <property type="term" value="F:4 iron, 4 sulfur cluster binding"/>
    <property type="evidence" value="ECO:0007669"/>
    <property type="project" value="TreeGrafter"/>
</dbReference>
<dbReference type="AlphaFoldDB" id="A0AA38PIJ0"/>
<keyword evidence="4" id="KW-1185">Reference proteome</keyword>
<dbReference type="InterPro" id="IPR016092">
    <property type="entry name" value="ATAP"/>
</dbReference>
<dbReference type="GO" id="GO:0005739">
    <property type="term" value="C:mitochondrion"/>
    <property type="evidence" value="ECO:0007669"/>
    <property type="project" value="TreeGrafter"/>
</dbReference>
<dbReference type="InterPro" id="IPR035903">
    <property type="entry name" value="HesB-like_dom_sf"/>
</dbReference>
<dbReference type="GO" id="GO:0051537">
    <property type="term" value="F:2 iron, 2 sulfur cluster binding"/>
    <property type="evidence" value="ECO:0007669"/>
    <property type="project" value="TreeGrafter"/>
</dbReference>